<dbReference type="Proteomes" id="UP000027135">
    <property type="component" value="Unassembled WGS sequence"/>
</dbReference>
<keyword evidence="8 15" id="KW-0479">Metal-binding</keyword>
<evidence type="ECO:0000256" key="15">
    <source>
        <dbReference type="PIRSR" id="PIRSR612777-3"/>
    </source>
</evidence>
<evidence type="ECO:0000256" key="3">
    <source>
        <dbReference type="ARBA" id="ARBA00004716"/>
    </source>
</evidence>
<organism evidence="18 19">
    <name type="scientific">Zootermopsis nevadensis</name>
    <name type="common">Dampwood termite</name>
    <dbReference type="NCBI Taxonomy" id="136037"/>
    <lineage>
        <taxon>Eukaryota</taxon>
        <taxon>Metazoa</taxon>
        <taxon>Ecdysozoa</taxon>
        <taxon>Arthropoda</taxon>
        <taxon>Hexapoda</taxon>
        <taxon>Insecta</taxon>
        <taxon>Pterygota</taxon>
        <taxon>Neoptera</taxon>
        <taxon>Polyneoptera</taxon>
        <taxon>Dictyoptera</taxon>
        <taxon>Blattodea</taxon>
        <taxon>Blattoidea</taxon>
        <taxon>Termitoidae</taxon>
        <taxon>Termopsidae</taxon>
        <taxon>Zootermopsis</taxon>
    </lineage>
</organism>
<dbReference type="FunFam" id="3.30.2010.30:FF:000001">
    <property type="entry name" value="Leukotriene A(4) hydrolase"/>
    <property type="match status" value="1"/>
</dbReference>
<dbReference type="EMBL" id="KK852949">
    <property type="protein sequence ID" value="KDR13370.1"/>
    <property type="molecule type" value="Genomic_DNA"/>
</dbReference>
<gene>
    <name evidence="18" type="ORF">L798_12594</name>
</gene>
<keyword evidence="9 16" id="KW-0378">Hydrolase</keyword>
<dbReference type="Gene3D" id="1.10.390.10">
    <property type="entry name" value="Neutral Protease Domain 2"/>
    <property type="match status" value="1"/>
</dbReference>
<dbReference type="GO" id="GO:0004463">
    <property type="term" value="F:leukotriene-A4 hydrolase activity"/>
    <property type="evidence" value="ECO:0007669"/>
    <property type="project" value="UniProtKB-EC"/>
</dbReference>
<comment type="catalytic activity">
    <reaction evidence="16">
        <text>leukotriene A4 + H2O = leukotriene B4</text>
        <dbReference type="Rhea" id="RHEA:22324"/>
        <dbReference type="ChEBI" id="CHEBI:15377"/>
        <dbReference type="ChEBI" id="CHEBI:57461"/>
        <dbReference type="ChEBI" id="CHEBI:57463"/>
        <dbReference type="EC" id="3.3.2.6"/>
    </reaction>
</comment>
<feature type="binding site" evidence="15">
    <location>
        <position position="321"/>
    </location>
    <ligand>
        <name>Zn(2+)</name>
        <dbReference type="ChEBI" id="CHEBI:29105"/>
        <note>catalytic</note>
    </ligand>
</feature>
<evidence type="ECO:0000256" key="12">
    <source>
        <dbReference type="ARBA" id="ARBA00023288"/>
    </source>
</evidence>
<evidence type="ECO:0000259" key="17">
    <source>
        <dbReference type="SMART" id="SM01263"/>
    </source>
</evidence>
<evidence type="ECO:0000256" key="10">
    <source>
        <dbReference type="ARBA" id="ARBA00022833"/>
    </source>
</evidence>
<dbReference type="InterPro" id="IPR038502">
    <property type="entry name" value="M1_LTA-4_hydro/amino_C_sf"/>
</dbReference>
<keyword evidence="6" id="KW-0336">GPI-anchor</keyword>
<dbReference type="Pfam" id="PF17900">
    <property type="entry name" value="Peptidase_M1_N"/>
    <property type="match status" value="1"/>
</dbReference>
<comment type="cofactor">
    <cofactor evidence="15 16">
        <name>Zn(2+)</name>
        <dbReference type="ChEBI" id="CHEBI:29105"/>
    </cofactor>
    <text evidence="15 16">Binds 1 zinc ion per subunit.</text>
</comment>
<dbReference type="OMA" id="CTALQWM"/>
<feature type="binding site" evidence="15">
    <location>
        <position position="298"/>
    </location>
    <ligand>
        <name>Zn(2+)</name>
        <dbReference type="ChEBI" id="CHEBI:29105"/>
        <note>catalytic</note>
    </ligand>
</feature>
<dbReference type="GO" id="GO:0005829">
    <property type="term" value="C:cytosol"/>
    <property type="evidence" value="ECO:0007669"/>
    <property type="project" value="TreeGrafter"/>
</dbReference>
<dbReference type="InterPro" id="IPR016024">
    <property type="entry name" value="ARM-type_fold"/>
</dbReference>
<dbReference type="InterPro" id="IPR027268">
    <property type="entry name" value="Peptidase_M4/M1_CTD_sf"/>
</dbReference>
<evidence type="ECO:0000256" key="9">
    <source>
        <dbReference type="ARBA" id="ARBA00022801"/>
    </source>
</evidence>
<keyword evidence="10 15" id="KW-0862">Zinc</keyword>
<dbReference type="OrthoDB" id="79562at2759"/>
<dbReference type="GO" id="GO:0098552">
    <property type="term" value="C:side of membrane"/>
    <property type="evidence" value="ECO:0007669"/>
    <property type="project" value="UniProtKB-KW"/>
</dbReference>
<proteinExistence type="inferred from homology"/>
<dbReference type="InterPro" id="IPR049980">
    <property type="entry name" value="LTA4H_cat"/>
</dbReference>
<dbReference type="EC" id="3.3.2.6" evidence="16"/>
<dbReference type="FunFam" id="1.25.40.320:FF:000001">
    <property type="entry name" value="Leukotriene A(4) hydrolase"/>
    <property type="match status" value="1"/>
</dbReference>
<evidence type="ECO:0000256" key="13">
    <source>
        <dbReference type="PIRSR" id="PIRSR612777-1"/>
    </source>
</evidence>
<keyword evidence="16" id="KW-0434">Leukotriene biosynthesis</keyword>
<comment type="similarity">
    <text evidence="4 16">Belongs to the peptidase M1 family.</text>
</comment>
<dbReference type="FunFam" id="2.60.40.1730:FF:000004">
    <property type="entry name" value="Leukotriene A(4) hydrolase"/>
    <property type="match status" value="1"/>
</dbReference>
<keyword evidence="5 16" id="KW-0963">Cytoplasm</keyword>
<dbReference type="SUPFAM" id="SSF55486">
    <property type="entry name" value="Metalloproteases ('zincins'), catalytic domain"/>
    <property type="match status" value="1"/>
</dbReference>
<dbReference type="GO" id="GO:0043171">
    <property type="term" value="P:peptide catabolic process"/>
    <property type="evidence" value="ECO:0007669"/>
    <property type="project" value="TreeGrafter"/>
</dbReference>
<evidence type="ECO:0000256" key="5">
    <source>
        <dbReference type="ARBA" id="ARBA00022490"/>
    </source>
</evidence>
<dbReference type="FunFam" id="1.10.390.10:FF:000003">
    <property type="entry name" value="Leukotriene A(4) hydrolase"/>
    <property type="match status" value="1"/>
</dbReference>
<feature type="binding site" evidence="14">
    <location>
        <begin position="269"/>
        <end position="274"/>
    </location>
    <ligand>
        <name>a peptide</name>
        <dbReference type="ChEBI" id="CHEBI:60466"/>
    </ligand>
</feature>
<feature type="binding site" evidence="15">
    <location>
        <position position="302"/>
    </location>
    <ligand>
        <name>Zn(2+)</name>
        <dbReference type="ChEBI" id="CHEBI:29105"/>
        <note>catalytic</note>
    </ligand>
</feature>
<dbReference type="Pfam" id="PF01433">
    <property type="entry name" value="Peptidase_M1"/>
    <property type="match status" value="1"/>
</dbReference>
<dbReference type="eggNOG" id="KOG1047">
    <property type="taxonomic scope" value="Eukaryota"/>
</dbReference>
<dbReference type="SMART" id="SM01263">
    <property type="entry name" value="Leuk-A4-hydro_C"/>
    <property type="match status" value="1"/>
</dbReference>
<dbReference type="GO" id="GO:0006508">
    <property type="term" value="P:proteolysis"/>
    <property type="evidence" value="ECO:0007669"/>
    <property type="project" value="UniProtKB-KW"/>
</dbReference>
<comment type="pathway">
    <text evidence="3 16">Lipid metabolism; leukotriene B4 biosynthesis.</text>
</comment>
<evidence type="ECO:0000256" key="16">
    <source>
        <dbReference type="RuleBase" id="RU361141"/>
    </source>
</evidence>
<evidence type="ECO:0000256" key="8">
    <source>
        <dbReference type="ARBA" id="ARBA00022723"/>
    </source>
</evidence>
<dbReference type="GO" id="GO:0008270">
    <property type="term" value="F:zinc ion binding"/>
    <property type="evidence" value="ECO:0007669"/>
    <property type="project" value="InterPro"/>
</dbReference>
<evidence type="ECO:0000313" key="19">
    <source>
        <dbReference type="Proteomes" id="UP000027135"/>
    </source>
</evidence>
<dbReference type="STRING" id="136037.A0A067R2V8"/>
<evidence type="ECO:0000256" key="7">
    <source>
        <dbReference type="ARBA" id="ARBA00022670"/>
    </source>
</evidence>
<evidence type="ECO:0000313" key="18">
    <source>
        <dbReference type="EMBL" id="KDR13370.1"/>
    </source>
</evidence>
<evidence type="ECO:0000256" key="11">
    <source>
        <dbReference type="ARBA" id="ARBA00023049"/>
    </source>
</evidence>
<dbReference type="Gene3D" id="3.30.2010.30">
    <property type="match status" value="1"/>
</dbReference>
<dbReference type="Gene3D" id="1.25.40.320">
    <property type="entry name" value="Peptidase M1, leukotriene A4 hydrolase/aminopeptidase C-terminal domain"/>
    <property type="match status" value="1"/>
</dbReference>
<dbReference type="InterPro" id="IPR001930">
    <property type="entry name" value="Peptidase_M1"/>
</dbReference>
<feature type="binding site" evidence="14">
    <location>
        <begin position="565"/>
        <end position="567"/>
    </location>
    <ligand>
        <name>a peptide</name>
        <dbReference type="ChEBI" id="CHEBI:60466"/>
    </ligand>
</feature>
<dbReference type="CDD" id="cd09599">
    <property type="entry name" value="M1_LTA4H"/>
    <property type="match status" value="1"/>
</dbReference>
<dbReference type="PRINTS" id="PR00756">
    <property type="entry name" value="ALADIPTASE"/>
</dbReference>
<keyword evidence="7 16" id="KW-0645">Protease</keyword>
<dbReference type="SUPFAM" id="SSF48371">
    <property type="entry name" value="ARM repeat"/>
    <property type="match status" value="1"/>
</dbReference>
<name>A0A067R2V8_ZOONE</name>
<dbReference type="GO" id="GO:0070006">
    <property type="term" value="F:metalloaminopeptidase activity"/>
    <property type="evidence" value="ECO:0007669"/>
    <property type="project" value="UniProtKB-ARBA"/>
</dbReference>
<evidence type="ECO:0000256" key="6">
    <source>
        <dbReference type="ARBA" id="ARBA00022622"/>
    </source>
</evidence>
<evidence type="ECO:0000256" key="4">
    <source>
        <dbReference type="ARBA" id="ARBA00010136"/>
    </source>
</evidence>
<evidence type="ECO:0000256" key="2">
    <source>
        <dbReference type="ARBA" id="ARBA00004609"/>
    </source>
</evidence>
<dbReference type="Gene3D" id="2.60.40.1730">
    <property type="entry name" value="tricorn interacting facor f3 domain"/>
    <property type="match status" value="1"/>
</dbReference>
<feature type="active site" description="Proton acceptor" evidence="13">
    <location>
        <position position="299"/>
    </location>
</feature>
<dbReference type="GO" id="GO:0005886">
    <property type="term" value="C:plasma membrane"/>
    <property type="evidence" value="ECO:0007669"/>
    <property type="project" value="UniProtKB-SubCell"/>
</dbReference>
<keyword evidence="6" id="KW-0472">Membrane</keyword>
<dbReference type="InterPro" id="IPR045357">
    <property type="entry name" value="Aminopeptidase_N-like_N"/>
</dbReference>
<comment type="subcellular location">
    <subcellularLocation>
        <location evidence="2">Cell membrane</location>
        <topology evidence="2">Lipid-anchor</topology>
        <topology evidence="2">GPI-anchor</topology>
    </subcellularLocation>
    <subcellularLocation>
        <location evidence="1 16">Cytoplasm</location>
    </subcellularLocation>
</comment>
<dbReference type="InterPro" id="IPR012777">
    <property type="entry name" value="LTA4H"/>
</dbReference>
<reference evidence="18 19" key="1">
    <citation type="journal article" date="2014" name="Nat. Commun.">
        <title>Molecular traces of alternative social organization in a termite genome.</title>
        <authorList>
            <person name="Terrapon N."/>
            <person name="Li C."/>
            <person name="Robertson H.M."/>
            <person name="Ji L."/>
            <person name="Meng X."/>
            <person name="Booth W."/>
            <person name="Chen Z."/>
            <person name="Childers C.P."/>
            <person name="Glastad K.M."/>
            <person name="Gokhale K."/>
            <person name="Gowin J."/>
            <person name="Gronenberg W."/>
            <person name="Hermansen R.A."/>
            <person name="Hu H."/>
            <person name="Hunt B.G."/>
            <person name="Huylmans A.K."/>
            <person name="Khalil S.M."/>
            <person name="Mitchell R.D."/>
            <person name="Munoz-Torres M.C."/>
            <person name="Mustard J.A."/>
            <person name="Pan H."/>
            <person name="Reese J.T."/>
            <person name="Scharf M.E."/>
            <person name="Sun F."/>
            <person name="Vogel H."/>
            <person name="Xiao J."/>
            <person name="Yang W."/>
            <person name="Yang Z."/>
            <person name="Yang Z."/>
            <person name="Zhou J."/>
            <person name="Zhu J."/>
            <person name="Brent C.S."/>
            <person name="Elsik C.G."/>
            <person name="Goodisman M.A."/>
            <person name="Liberles D.A."/>
            <person name="Roe R.M."/>
            <person name="Vargo E.L."/>
            <person name="Vilcinskas A."/>
            <person name="Wang J."/>
            <person name="Bornberg-Bauer E."/>
            <person name="Korb J."/>
            <person name="Zhang G."/>
            <person name="Liebig J."/>
        </authorList>
    </citation>
    <scope>NUCLEOTIDE SEQUENCE [LARGE SCALE GENOMIC DNA]</scope>
    <source>
        <tissue evidence="18">Whole organism</tissue>
    </source>
</reference>
<dbReference type="InterPro" id="IPR014782">
    <property type="entry name" value="Peptidase_M1_dom"/>
</dbReference>
<dbReference type="GO" id="GO:0004301">
    <property type="term" value="F:epoxide hydrolase activity"/>
    <property type="evidence" value="ECO:0007669"/>
    <property type="project" value="TreeGrafter"/>
</dbReference>
<dbReference type="InterPro" id="IPR042097">
    <property type="entry name" value="Aminopeptidase_N-like_N_sf"/>
</dbReference>
<protein>
    <recommendedName>
        <fullName evidence="16">Leukotriene A(4) hydrolase</fullName>
        <shortName evidence="16">LTA-4 hydrolase</shortName>
        <ecNumber evidence="16">3.3.2.6</ecNumber>
    </recommendedName>
</protein>
<dbReference type="FunCoup" id="A0A067R2V8">
    <property type="interactions" value="1293"/>
</dbReference>
<dbReference type="Pfam" id="PF09127">
    <property type="entry name" value="Leuk-A4-hydro_C"/>
    <property type="match status" value="1"/>
</dbReference>
<dbReference type="UniPathway" id="UPA00878"/>
<keyword evidence="6" id="KW-0325">Glycoprotein</keyword>
<dbReference type="NCBIfam" id="TIGR02411">
    <property type="entry name" value="leuko_A4_hydro"/>
    <property type="match status" value="1"/>
</dbReference>
<dbReference type="GO" id="GO:0019370">
    <property type="term" value="P:leukotriene biosynthetic process"/>
    <property type="evidence" value="ECO:0007669"/>
    <property type="project" value="UniProtKB-KW"/>
</dbReference>
<keyword evidence="19" id="KW-1185">Reference proteome</keyword>
<dbReference type="AlphaFoldDB" id="A0A067R2V8"/>
<dbReference type="PANTHER" id="PTHR45726">
    <property type="entry name" value="LEUKOTRIENE A-4 HYDROLASE"/>
    <property type="match status" value="1"/>
</dbReference>
<feature type="active site" description="Proton donor" evidence="13">
    <location>
        <position position="386"/>
    </location>
</feature>
<evidence type="ECO:0000256" key="1">
    <source>
        <dbReference type="ARBA" id="ARBA00004496"/>
    </source>
</evidence>
<dbReference type="InParanoid" id="A0A067R2V8"/>
<keyword evidence="11 16" id="KW-0482">Metalloprotease</keyword>
<feature type="binding site" evidence="14">
    <location>
        <begin position="138"/>
        <end position="140"/>
    </location>
    <ligand>
        <name>a peptide</name>
        <dbReference type="ChEBI" id="CHEBI:60466"/>
    </ligand>
</feature>
<accession>A0A067R2V8</accession>
<dbReference type="InterPro" id="IPR034015">
    <property type="entry name" value="M1_LTA4H"/>
</dbReference>
<feature type="domain" description="Peptidase M1 leukotriene A4 hydrolase/aminopeptidase C-terminal" evidence="17">
    <location>
        <begin position="465"/>
        <end position="609"/>
    </location>
</feature>
<keyword evidence="12" id="KW-0449">Lipoprotein</keyword>
<dbReference type="MEROPS" id="M01.004"/>
<dbReference type="InterPro" id="IPR015211">
    <property type="entry name" value="Peptidase_M1_C"/>
</dbReference>
<dbReference type="PANTHER" id="PTHR45726:SF3">
    <property type="entry name" value="LEUKOTRIENE A-4 HYDROLASE"/>
    <property type="match status" value="1"/>
</dbReference>
<dbReference type="SUPFAM" id="SSF63737">
    <property type="entry name" value="Leukotriene A4 hydrolase N-terminal domain"/>
    <property type="match status" value="1"/>
</dbReference>
<sequence length="613" mass="69443">MAGLGLSPGDPSSFARPEEAAVSSVDLYLDVDFDHKVLSGRADLTVDKKKDDVTHVILDSKDLNIERIIDHVSQQDLEFTVGEKTETLGSKLEIKLPSTKEDRFIISIFYETDVNASALQWLPPEQTAGGKHPYLFSQCQAVHCRSMFPCQDTPSVKVTYNAEITAPTELTVLMSARRVGAPTVASARLKLHKFEQPIPIPVYLVAIVVGFLESRKLGPRSHVWSEVQDVDKAAYEFAETEDMLSAAESICGEYIWGIYDLLVLPPSFPFGGMENPCITFVTPTVLAGDRSLADVVAHEISHSWTGNLVTNRNFEHFWLNEGFTVFLERKILAKLYGEKTRQFSAIGGLKDLKDAIAAIGENSPLTCLVPDLKGISPDDAFSRVPYEKGHTLLFHLEELAGGPEVFDPFLKAYINKFKYRSIDTDDFIKFLYEYFPNNSKLKEVDWKKWLFTPGMPPVIPKYDSSLEEVCTNLCNKWLDWDAESTCPFSPENIKGLSSSQVQEFLTQLLEKKPLSVTKLQVMENTYKFSSVVNSEIRFRWLRLVIKGRWLEQVAHALEFVVEQGRMKFVRPLYRDLYDWEEVRDRAIAVYESNKSRMMYVAAYGVAKDLHLEP</sequence>
<evidence type="ECO:0000256" key="14">
    <source>
        <dbReference type="PIRSR" id="PIRSR612777-2"/>
    </source>
</evidence>